<organism evidence="2 3">
    <name type="scientific">Tribonema minus</name>
    <dbReference type="NCBI Taxonomy" id="303371"/>
    <lineage>
        <taxon>Eukaryota</taxon>
        <taxon>Sar</taxon>
        <taxon>Stramenopiles</taxon>
        <taxon>Ochrophyta</taxon>
        <taxon>PX clade</taxon>
        <taxon>Xanthophyceae</taxon>
        <taxon>Tribonematales</taxon>
        <taxon>Tribonemataceae</taxon>
        <taxon>Tribonema</taxon>
    </lineage>
</organism>
<dbReference type="EMBL" id="JAFCMP010000036">
    <property type="protein sequence ID" value="KAG5190239.1"/>
    <property type="molecule type" value="Genomic_DNA"/>
</dbReference>
<dbReference type="Proteomes" id="UP000664859">
    <property type="component" value="Unassembled WGS sequence"/>
</dbReference>
<name>A0A836CLY7_9STRA</name>
<gene>
    <name evidence="2" type="ORF">JKP88DRAFT_352746</name>
</gene>
<protein>
    <recommendedName>
        <fullName evidence="4">Myb-like domain-containing protein</fullName>
    </recommendedName>
</protein>
<keyword evidence="3" id="KW-1185">Reference proteome</keyword>
<evidence type="ECO:0000313" key="3">
    <source>
        <dbReference type="Proteomes" id="UP000664859"/>
    </source>
</evidence>
<evidence type="ECO:0008006" key="4">
    <source>
        <dbReference type="Google" id="ProtNLM"/>
    </source>
</evidence>
<comment type="caution">
    <text evidence="2">The sequence shown here is derived from an EMBL/GenBank/DDBJ whole genome shotgun (WGS) entry which is preliminary data.</text>
</comment>
<keyword evidence="1" id="KW-0732">Signal</keyword>
<feature type="signal peptide" evidence="1">
    <location>
        <begin position="1"/>
        <end position="27"/>
    </location>
</feature>
<sequence>MTARTTAAAAALAAQMLPLAGPGPTWSAEEDDILQNVGAEKWSVVAASAPRQRPGLPRSWVKKCLDSTLERKWTS</sequence>
<accession>A0A836CLY7</accession>
<dbReference type="AlphaFoldDB" id="A0A836CLY7"/>
<feature type="chain" id="PRO_5032866123" description="Myb-like domain-containing protein" evidence="1">
    <location>
        <begin position="28"/>
        <end position="75"/>
    </location>
</feature>
<evidence type="ECO:0000313" key="2">
    <source>
        <dbReference type="EMBL" id="KAG5190239.1"/>
    </source>
</evidence>
<reference evidence="2" key="1">
    <citation type="submission" date="2021-02" db="EMBL/GenBank/DDBJ databases">
        <title>First Annotated Genome of the Yellow-green Alga Tribonema minus.</title>
        <authorList>
            <person name="Mahan K.M."/>
        </authorList>
    </citation>
    <scope>NUCLEOTIDE SEQUENCE</scope>
    <source>
        <strain evidence="2">UTEX B ZZ1240</strain>
    </source>
</reference>
<evidence type="ECO:0000256" key="1">
    <source>
        <dbReference type="SAM" id="SignalP"/>
    </source>
</evidence>
<proteinExistence type="predicted"/>